<sequence length="66" mass="7359">MPDTPSVFSAPKAFKALERRKTARVALQQFGFSPVSNSIQGFCAAHNNLLSEQMLPQIARHLRFTV</sequence>
<accession>A0A964E2A2</accession>
<dbReference type="AlphaFoldDB" id="A0A964E2A2"/>
<proteinExistence type="predicted"/>
<organism evidence="1 2">
    <name type="scientific">Acidisoma cellulosilyticum</name>
    <dbReference type="NCBI Taxonomy" id="2802395"/>
    <lineage>
        <taxon>Bacteria</taxon>
        <taxon>Pseudomonadati</taxon>
        <taxon>Pseudomonadota</taxon>
        <taxon>Alphaproteobacteria</taxon>
        <taxon>Acetobacterales</taxon>
        <taxon>Acidocellaceae</taxon>
        <taxon>Acidisoma</taxon>
    </lineage>
</organism>
<dbReference type="Proteomes" id="UP000721844">
    <property type="component" value="Unassembled WGS sequence"/>
</dbReference>
<evidence type="ECO:0000313" key="2">
    <source>
        <dbReference type="Proteomes" id="UP000721844"/>
    </source>
</evidence>
<evidence type="ECO:0000313" key="1">
    <source>
        <dbReference type="EMBL" id="MCB8879211.1"/>
    </source>
</evidence>
<dbReference type="EMBL" id="JAESVA010000001">
    <property type="protein sequence ID" value="MCB8879211.1"/>
    <property type="molecule type" value="Genomic_DNA"/>
</dbReference>
<keyword evidence="2" id="KW-1185">Reference proteome</keyword>
<protein>
    <submittedName>
        <fullName evidence="1">Uncharacterized protein</fullName>
    </submittedName>
</protein>
<dbReference type="RefSeq" id="WP_227305787.1">
    <property type="nucleotide sequence ID" value="NZ_JAESVA010000001.1"/>
</dbReference>
<name>A0A964E2A2_9PROT</name>
<gene>
    <name evidence="1" type="ORF">ACELLULO517_03110</name>
</gene>
<comment type="caution">
    <text evidence="1">The sequence shown here is derived from an EMBL/GenBank/DDBJ whole genome shotgun (WGS) entry which is preliminary data.</text>
</comment>
<reference evidence="1 2" key="1">
    <citation type="journal article" date="2021" name="Microorganisms">
        <title>Acidisoma silvae sp. nov. and Acidisomacellulosilytica sp. nov., Two Acidophilic Bacteria Isolated from Decaying Wood, Hydrolyzing Cellulose and Producing Poly-3-hydroxybutyrate.</title>
        <authorList>
            <person name="Mieszkin S."/>
            <person name="Pouder E."/>
            <person name="Uroz S."/>
            <person name="Simon-Colin C."/>
            <person name="Alain K."/>
        </authorList>
    </citation>
    <scope>NUCLEOTIDE SEQUENCE [LARGE SCALE GENOMIC DNA]</scope>
    <source>
        <strain evidence="1 2">HW T5.17</strain>
    </source>
</reference>